<keyword evidence="4" id="KW-1048">Host nucleus</keyword>
<feature type="compositionally biased region" description="Low complexity" evidence="8">
    <location>
        <begin position="331"/>
        <end position="344"/>
    </location>
</feature>
<evidence type="ECO:0000313" key="9">
    <source>
        <dbReference type="EMBL" id="SBO07721.1"/>
    </source>
</evidence>
<dbReference type="Pfam" id="PF02282">
    <property type="entry name" value="Herpes_UL42"/>
    <property type="match status" value="2"/>
</dbReference>
<feature type="region of interest" description="Disordered" evidence="8">
    <location>
        <begin position="331"/>
        <end position="450"/>
    </location>
</feature>
<keyword evidence="6" id="KW-0238">DNA-binding</keyword>
<evidence type="ECO:0000256" key="5">
    <source>
        <dbReference type="ARBA" id="ARBA00022705"/>
    </source>
</evidence>
<evidence type="ECO:0000256" key="1">
    <source>
        <dbReference type="ARBA" id="ARBA00004147"/>
    </source>
</evidence>
<feature type="compositionally biased region" description="Polar residues" evidence="8">
    <location>
        <begin position="345"/>
        <end position="355"/>
    </location>
</feature>
<name>A0A181ZFK4_HHV11</name>
<dbReference type="EMBL" id="LT576869">
    <property type="protein sequence ID" value="SBO07721.1"/>
    <property type="molecule type" value="Genomic_DNA"/>
</dbReference>
<evidence type="ECO:0000256" key="6">
    <source>
        <dbReference type="ARBA" id="ARBA00023125"/>
    </source>
</evidence>
<feature type="region of interest" description="Disordered" evidence="8">
    <location>
        <begin position="1"/>
        <end position="26"/>
    </location>
</feature>
<dbReference type="Gene3D" id="3.70.10.10">
    <property type="match status" value="1"/>
</dbReference>
<proteinExistence type="evidence at protein level"/>
<evidence type="ECO:0000256" key="3">
    <source>
        <dbReference type="ARBA" id="ARBA00015068"/>
    </source>
</evidence>
<feature type="compositionally biased region" description="Polar residues" evidence="8">
    <location>
        <begin position="383"/>
        <end position="393"/>
    </location>
</feature>
<evidence type="ECO:0000256" key="8">
    <source>
        <dbReference type="SAM" id="MobiDB-lite"/>
    </source>
</evidence>
<dbReference type="EMDB" id="EMD-42887"/>
<feature type="compositionally biased region" description="Low complexity" evidence="8">
    <location>
        <begin position="437"/>
        <end position="450"/>
    </location>
</feature>
<dbReference type="GO" id="GO:0006260">
    <property type="term" value="P:DNA replication"/>
    <property type="evidence" value="ECO:0007669"/>
    <property type="project" value="UniProtKB-KW"/>
</dbReference>
<sequence length="505" mass="52971">MTDSPGGVAPASHVEDASDASLGQPEEGAPCQVVLQGAELNGILQAFAPLRTSLLDSLLVMGDRGILIHNTIFGEQVFLPLEHSQFSRYRWRGPTAAFLSLVDQKRSLLSVFRANQYPDLRRVELAITGQAPFRTLVQRIWTTTSDGEAVELASETLMKRELTSFVVLVPQGTPDVQLRLTRPQLTKVLNATGADSATPTTFELGVNGKFSVFTTSTCVTFAAREEGVSSSTSTQVQILSNALTKAGQAAANAKTVYGENTHRTFSVVVDDCSMRAVLRRLQVAGGTLKFFLTTPVPSLCVTATGPNAVSAVFLLKPQKICLDWLGHSQGSPSAGSSASRASGSEPTDSQDSASDAVSHGDPEDLDGAARAGEAGASYACPMPSSTTRVTPTTKRGRSGGEDAHADTALKKPKTGSPTAPPPADPVPLDTEDDSDAADGTAARPAAPDARSGSRYACYFRDLPTGEASPGAFSAFRGGPQTPYGFWIPLTGRGLSGRPTLATSRG</sequence>
<dbReference type="GO" id="GO:0003677">
    <property type="term" value="F:DNA binding"/>
    <property type="evidence" value="ECO:0007669"/>
    <property type="project" value="UniProtKB-KW"/>
</dbReference>
<feature type="compositionally biased region" description="Low complexity" evidence="8">
    <location>
        <begin position="368"/>
        <end position="379"/>
    </location>
</feature>
<dbReference type="SMR" id="A0A181ZFK4"/>
<organismHost>
    <name type="scientific">Homo sapiens</name>
    <name type="common">Human</name>
    <dbReference type="NCBI Taxonomy" id="9606"/>
</organismHost>
<feature type="compositionally biased region" description="Basic and acidic residues" evidence="8">
    <location>
        <begin position="398"/>
        <end position="409"/>
    </location>
</feature>
<dbReference type="GO" id="GO:0042025">
    <property type="term" value="C:host cell nucleus"/>
    <property type="evidence" value="ECO:0007669"/>
    <property type="project" value="UniProtKB-SubCell"/>
</dbReference>
<protein>
    <recommendedName>
        <fullName evidence="3">DNA polymerase processivity factor</fullName>
    </recommendedName>
    <alternativeName>
        <fullName evidence="7">Polymerase accessory protein</fullName>
    </alternativeName>
</protein>
<gene>
    <name evidence="9" type="ORF">P2C_00058</name>
</gene>
<evidence type="ECO:0007829" key="10">
    <source>
        <dbReference type="PDB" id="8V1Q"/>
    </source>
</evidence>
<accession>A0A181ZFK4</accession>
<dbReference type="InterPro" id="IPR046938">
    <property type="entry name" value="DNA_clamp_sf"/>
</dbReference>
<comment type="similarity">
    <text evidence="2">Belongs to the herpesviridae DNA polymerase processivity factor family.</text>
</comment>
<dbReference type="Proteomes" id="UP000278059">
    <property type="component" value="Segment"/>
</dbReference>
<keyword evidence="10" id="KW-0002">3D-structure</keyword>
<reference evidence="9" key="1">
    <citation type="submission" date="2016-05" db="EMBL/GenBank/DDBJ databases">
        <authorList>
            <person name="Lavstsen T."/>
            <person name="Jespersen J.S."/>
        </authorList>
    </citation>
    <scope>NUCLEOTIDE SEQUENCE</scope>
    <source>
        <strain evidence="9">2C</strain>
    </source>
</reference>
<evidence type="ECO:0000256" key="7">
    <source>
        <dbReference type="ARBA" id="ARBA00032287"/>
    </source>
</evidence>
<dbReference type="SUPFAM" id="SSF55979">
    <property type="entry name" value="DNA clamp"/>
    <property type="match status" value="2"/>
</dbReference>
<organism evidence="9">
    <name type="scientific">Human herpesvirus 1 (strain 17)</name>
    <name type="common">HHV-1</name>
    <name type="synonym">Human herpes simplex virus 1</name>
    <dbReference type="NCBI Taxonomy" id="10299"/>
    <lineage>
        <taxon>Viruses</taxon>
        <taxon>Duplodnaviria</taxon>
        <taxon>Heunggongvirae</taxon>
        <taxon>Peploviricota</taxon>
        <taxon>Herviviricetes</taxon>
        <taxon>Herpesvirales</taxon>
        <taxon>Orthoherpesviridae</taxon>
        <taxon>Alphaherpesvirinae</taxon>
        <taxon>Simplexvirus</taxon>
        <taxon>Simplexvirus humanalpha1</taxon>
        <taxon>Human herpesvirus 1</taxon>
    </lineage>
</organism>
<dbReference type="InterPro" id="IPR003202">
    <property type="entry name" value="Herpes_UL42"/>
</dbReference>
<evidence type="ECO:0000256" key="2">
    <source>
        <dbReference type="ARBA" id="ARBA00008362"/>
    </source>
</evidence>
<evidence type="ECO:0000256" key="4">
    <source>
        <dbReference type="ARBA" id="ARBA00022562"/>
    </source>
</evidence>
<dbReference type="PDB" id="8V1Q">
    <property type="method" value="EM"/>
    <property type="resolution" value="2.70 A"/>
    <property type="chains" value="B=2-340"/>
</dbReference>
<comment type="subcellular location">
    <subcellularLocation>
        <location evidence="1">Host nucleus</location>
    </subcellularLocation>
</comment>
<keyword evidence="5" id="KW-0235">DNA replication</keyword>
<reference evidence="10" key="2">
    <citation type="journal article" date="2024" name="Cell">
        <title>Viral DNA polymerase structures reveal mechanisms of antiviral drug resistance.</title>
        <authorList>
            <person name="Shankar S."/>
            <person name="Pan J."/>
            <person name="Yang P."/>
            <person name="Bian Y."/>
            <person name="Oroszlan G."/>
            <person name="Yu Z."/>
            <person name="Mukherjee P."/>
            <person name="Filman D.J."/>
            <person name="Hogle J.M."/>
            <person name="Shekhar M."/>
            <person name="Coen D.M."/>
            <person name="Abraham J."/>
        </authorList>
    </citation>
    <scope>STRUCTURE BY ELECTRON MICROSCOPY (2.70 ANGSTROMS) OF 2-340</scope>
</reference>